<dbReference type="InterPro" id="IPR001789">
    <property type="entry name" value="Sig_transdc_resp-reg_receiver"/>
</dbReference>
<keyword evidence="7" id="KW-0808">Transferase</keyword>
<feature type="modified residue" description="4-aspartylphosphate" evidence="4">
    <location>
        <position position="415"/>
    </location>
</feature>
<evidence type="ECO:0000256" key="2">
    <source>
        <dbReference type="ARBA" id="ARBA00012438"/>
    </source>
</evidence>
<dbReference type="CDD" id="cd00130">
    <property type="entry name" value="PAS"/>
    <property type="match status" value="1"/>
</dbReference>
<dbReference type="InterPro" id="IPR036890">
    <property type="entry name" value="HATPase_C_sf"/>
</dbReference>
<dbReference type="CDD" id="cd00082">
    <property type="entry name" value="HisKA"/>
    <property type="match status" value="1"/>
</dbReference>
<dbReference type="Pfam" id="PF00512">
    <property type="entry name" value="HisKA"/>
    <property type="match status" value="1"/>
</dbReference>
<dbReference type="SUPFAM" id="SSF55874">
    <property type="entry name" value="ATPase domain of HSP90 chaperone/DNA topoisomerase II/histidine kinase"/>
    <property type="match status" value="1"/>
</dbReference>
<evidence type="ECO:0000256" key="3">
    <source>
        <dbReference type="ARBA" id="ARBA00022553"/>
    </source>
</evidence>
<keyword evidence="7" id="KW-0418">Kinase</keyword>
<dbReference type="PANTHER" id="PTHR43065">
    <property type="entry name" value="SENSOR HISTIDINE KINASE"/>
    <property type="match status" value="1"/>
</dbReference>
<comment type="catalytic activity">
    <reaction evidence="1">
        <text>ATP + protein L-histidine = ADP + protein N-phospho-L-histidine.</text>
        <dbReference type="EC" id="2.7.13.3"/>
    </reaction>
</comment>
<dbReference type="PROSITE" id="PS50110">
    <property type="entry name" value="RESPONSE_REGULATORY"/>
    <property type="match status" value="1"/>
</dbReference>
<dbReference type="Pfam" id="PF00072">
    <property type="entry name" value="Response_reg"/>
    <property type="match status" value="1"/>
</dbReference>
<evidence type="ECO:0000259" key="6">
    <source>
        <dbReference type="PROSITE" id="PS50110"/>
    </source>
</evidence>
<evidence type="ECO:0000313" key="7">
    <source>
        <dbReference type="EMBL" id="CAA9347627.1"/>
    </source>
</evidence>
<dbReference type="SUPFAM" id="SSF55785">
    <property type="entry name" value="PYP-like sensor domain (PAS domain)"/>
    <property type="match status" value="1"/>
</dbReference>
<gene>
    <name evidence="7" type="ORF">AVDCRST_MAG89-2949</name>
</gene>
<feature type="domain" description="Response regulatory" evidence="6">
    <location>
        <begin position="364"/>
        <end position="480"/>
    </location>
</feature>
<name>A0A6J4M6Z6_9BACT</name>
<reference evidence="7" key="1">
    <citation type="submission" date="2020-02" db="EMBL/GenBank/DDBJ databases">
        <authorList>
            <person name="Meier V. D."/>
        </authorList>
    </citation>
    <scope>NUCLEOTIDE SEQUENCE</scope>
    <source>
        <strain evidence="7">AVDCRST_MAG89</strain>
    </source>
</reference>
<dbReference type="EC" id="2.7.13.3" evidence="2"/>
<evidence type="ECO:0000256" key="4">
    <source>
        <dbReference type="PROSITE-ProRule" id="PRU00169"/>
    </source>
</evidence>
<dbReference type="InterPro" id="IPR004358">
    <property type="entry name" value="Sig_transdc_His_kin-like_C"/>
</dbReference>
<dbReference type="InterPro" id="IPR000014">
    <property type="entry name" value="PAS"/>
</dbReference>
<proteinExistence type="predicted"/>
<organism evidence="7">
    <name type="scientific">uncultured Gemmatimonadota bacterium</name>
    <dbReference type="NCBI Taxonomy" id="203437"/>
    <lineage>
        <taxon>Bacteria</taxon>
        <taxon>Pseudomonadati</taxon>
        <taxon>Gemmatimonadota</taxon>
        <taxon>environmental samples</taxon>
    </lineage>
</organism>
<evidence type="ECO:0000259" key="5">
    <source>
        <dbReference type="PROSITE" id="PS50109"/>
    </source>
</evidence>
<dbReference type="SMART" id="SM00091">
    <property type="entry name" value="PAS"/>
    <property type="match status" value="1"/>
</dbReference>
<dbReference type="Gene3D" id="1.10.287.130">
    <property type="match status" value="1"/>
</dbReference>
<dbReference type="Gene3D" id="3.40.50.2300">
    <property type="match status" value="1"/>
</dbReference>
<dbReference type="InterPro" id="IPR036097">
    <property type="entry name" value="HisK_dim/P_sf"/>
</dbReference>
<dbReference type="Pfam" id="PF13188">
    <property type="entry name" value="PAS_8"/>
    <property type="match status" value="1"/>
</dbReference>
<dbReference type="Gene3D" id="3.30.565.10">
    <property type="entry name" value="Histidine kinase-like ATPase, C-terminal domain"/>
    <property type="match status" value="1"/>
</dbReference>
<dbReference type="SUPFAM" id="SSF52172">
    <property type="entry name" value="CheY-like"/>
    <property type="match status" value="1"/>
</dbReference>
<dbReference type="InterPro" id="IPR003661">
    <property type="entry name" value="HisK_dim/P_dom"/>
</dbReference>
<protein>
    <recommendedName>
        <fullName evidence="2">histidine kinase</fullName>
        <ecNumber evidence="2">2.7.13.3</ecNumber>
    </recommendedName>
</protein>
<dbReference type="InterPro" id="IPR005467">
    <property type="entry name" value="His_kinase_dom"/>
</dbReference>
<accession>A0A6J4M6Z6</accession>
<sequence>MQAMLPATETLFARAPVPLWIVDAETGTLVDANAAACRAFGCSRDAFPALCPPETGLPPGDGGELRGDLTAERVEMESRAAWLVALRTIDPQETVRRRQVEAQLADARRLESAGRLAGGVAHDFNNLLTTIAGYTELLLADAPPGTDMHADLGEIRDAAKRASGLTRQLVAFSRRQVLQPRVLNLNALLREEEPALLRLLGDGVTLKAALDPALPNVSADPAQLEQVLLNLATNALQSMPAGGTLSITTRAVRVAAGDPPCDPAAALEAGPYVVLSVSDTGEGIAPEVLPQVFEPFVTTRPGGLATGLGLATVYGIIKQSGGTVWVESEPGHGSTFHVYLPVTDGPRHARAASERRPSAAEPGTVLLVDDDPAVRTLVRTVLSGAGYQVLEVEDGAQALQVAAERGGALDLLLTDVVMPRMGGRELADEVARRWPGLPTLFMSGYTDDALADHGVLDPAVMLLEKPFSREALLDSVREALARGSAASVG</sequence>
<dbReference type="InterPro" id="IPR003594">
    <property type="entry name" value="HATPase_dom"/>
</dbReference>
<dbReference type="SUPFAM" id="SSF47384">
    <property type="entry name" value="Homodimeric domain of signal transducing histidine kinase"/>
    <property type="match status" value="1"/>
</dbReference>
<dbReference type="PROSITE" id="PS50109">
    <property type="entry name" value="HIS_KIN"/>
    <property type="match status" value="1"/>
</dbReference>
<evidence type="ECO:0000256" key="1">
    <source>
        <dbReference type="ARBA" id="ARBA00000085"/>
    </source>
</evidence>
<dbReference type="PRINTS" id="PR00344">
    <property type="entry name" value="BCTRLSENSOR"/>
</dbReference>
<dbReference type="GO" id="GO:0000155">
    <property type="term" value="F:phosphorelay sensor kinase activity"/>
    <property type="evidence" value="ECO:0007669"/>
    <property type="project" value="InterPro"/>
</dbReference>
<dbReference type="SMART" id="SM00388">
    <property type="entry name" value="HisKA"/>
    <property type="match status" value="1"/>
</dbReference>
<feature type="domain" description="Histidine kinase" evidence="5">
    <location>
        <begin position="119"/>
        <end position="344"/>
    </location>
</feature>
<dbReference type="EMBL" id="CADCTV010000615">
    <property type="protein sequence ID" value="CAA9347627.1"/>
    <property type="molecule type" value="Genomic_DNA"/>
</dbReference>
<dbReference type="InterPro" id="IPR011006">
    <property type="entry name" value="CheY-like_superfamily"/>
</dbReference>
<dbReference type="AlphaFoldDB" id="A0A6J4M6Z6"/>
<dbReference type="PANTHER" id="PTHR43065:SF42">
    <property type="entry name" value="TWO-COMPONENT SENSOR PPRA"/>
    <property type="match status" value="1"/>
</dbReference>
<dbReference type="SMART" id="SM00387">
    <property type="entry name" value="HATPase_c"/>
    <property type="match status" value="1"/>
</dbReference>
<keyword evidence="3 4" id="KW-0597">Phosphoprotein</keyword>
<dbReference type="SMART" id="SM00448">
    <property type="entry name" value="REC"/>
    <property type="match status" value="1"/>
</dbReference>
<dbReference type="InterPro" id="IPR035965">
    <property type="entry name" value="PAS-like_dom_sf"/>
</dbReference>
<dbReference type="Pfam" id="PF02518">
    <property type="entry name" value="HATPase_c"/>
    <property type="match status" value="1"/>
</dbReference>